<gene>
    <name evidence="24" type="ORF">DBV15_03215</name>
</gene>
<dbReference type="SMART" id="SM00360">
    <property type="entry name" value="RRM"/>
    <property type="match status" value="1"/>
</dbReference>
<comment type="caution">
    <text evidence="24">The sequence shown here is derived from an EMBL/GenBank/DDBJ whole genome shotgun (WGS) entry which is preliminary data.</text>
</comment>
<dbReference type="STRING" id="300112.A0A4S2L3Y4"/>
<protein>
    <recommendedName>
        <fullName evidence="6">Eukaryotic translation initiation factor 4H</fullName>
    </recommendedName>
</protein>
<dbReference type="InterPro" id="IPR034229">
    <property type="entry name" value="eIF4H_RRM"/>
</dbReference>
<evidence type="ECO:0000256" key="15">
    <source>
        <dbReference type="ARBA" id="ARBA00023212"/>
    </source>
</evidence>
<feature type="domain" description="RRM" evidence="22">
    <location>
        <begin position="20"/>
        <end position="97"/>
    </location>
</feature>
<dbReference type="GO" id="GO:0005525">
    <property type="term" value="F:GTP binding"/>
    <property type="evidence" value="ECO:0007669"/>
    <property type="project" value="UniProtKB-KW"/>
</dbReference>
<evidence type="ECO:0000256" key="20">
    <source>
        <dbReference type="RuleBase" id="RU004560"/>
    </source>
</evidence>
<evidence type="ECO:0000259" key="22">
    <source>
        <dbReference type="PROSITE" id="PS50102"/>
    </source>
</evidence>
<feature type="region of interest" description="Disordered" evidence="21">
    <location>
        <begin position="582"/>
        <end position="607"/>
    </location>
</feature>
<dbReference type="GO" id="GO:0048471">
    <property type="term" value="C:perinuclear region of cytoplasm"/>
    <property type="evidence" value="ECO:0007669"/>
    <property type="project" value="UniProtKB-SubCell"/>
</dbReference>
<evidence type="ECO:0000313" key="24">
    <source>
        <dbReference type="EMBL" id="TGZ57360.1"/>
    </source>
</evidence>
<reference evidence="24 25" key="1">
    <citation type="journal article" date="2019" name="Philos. Trans. R. Soc. Lond., B, Biol. Sci.">
        <title>Ant behaviour and brain gene expression of defending hosts depend on the ecological success of the intruding social parasite.</title>
        <authorList>
            <person name="Kaur R."/>
            <person name="Stoldt M."/>
            <person name="Jongepier E."/>
            <person name="Feldmeyer B."/>
            <person name="Menzel F."/>
            <person name="Bornberg-Bauer E."/>
            <person name="Foitzik S."/>
        </authorList>
    </citation>
    <scope>NUCLEOTIDE SEQUENCE [LARGE SCALE GENOMIC DNA]</scope>
    <source>
        <tissue evidence="24">Whole body</tissue>
    </source>
</reference>
<keyword evidence="10 20" id="KW-0547">Nucleotide-binding</keyword>
<dbReference type="GO" id="GO:0003723">
    <property type="term" value="F:RNA binding"/>
    <property type="evidence" value="ECO:0007669"/>
    <property type="project" value="UniProtKB-UniRule"/>
</dbReference>
<evidence type="ECO:0000256" key="11">
    <source>
        <dbReference type="ARBA" id="ARBA00022776"/>
    </source>
</evidence>
<sequence length="636" mass="71360">MNPHYPTHRSRKPLPTEPPYTAYVGNLPNGIVQGDVDKIFEKLNVKVIRLVKDRDTDKFKGFCYVEFEDLADLEAALEMDGAVEVDKCLIKIDVAEGKRNDRGGGFDRRGRGGSGAGGGGGSGFKGGRDSGRGFGDDFDRYSDRGPRDGGSRQGNDRWDSRSNRGNYGQFNDDTGGNRDWARSTSSRSYTNKPPLRGTGPGLDRKPFPDDFPKDAPPPDTSGRKRLQLKPRTVNEPVNAIAESSKTSSIYGGAKPREEKLKTEEKEEQLAHGLATSDMSSESVKTFASLETPGYVGFANLPNQVHRKSVKKGFEFTLMVVGESGLGKSTLVNSLFLTDLYPERIIPDAVEKTNQTVKLDASTVEIEERGVKLRLTVVDTPGYGDAIDNTDSFRAIIQYIDDQFERFLRDESGLNRRNIVDNRIHCCFYFISPFGHGLKPLDIEFMKQLHNKVNIVPVIAKADVLTKKEVLRLKKRVMEEIEGNGIKIYPLPDCDSDEDEDYKEQVRQLKEAVPFAVCGANTLLEVKGKKVRGRLYPWGVVEVENPDHCDFIKLRTMLITHMQDLQEVTQEVHYENYRSERLAKGAPVPPRRQTIADPDKNSTVSEKDRILQEKEAEIRHMQELLASMQAKMQQQQP</sequence>
<evidence type="ECO:0000256" key="21">
    <source>
        <dbReference type="SAM" id="MobiDB-lite"/>
    </source>
</evidence>
<proteinExistence type="inferred from homology"/>
<dbReference type="GO" id="GO:0051301">
    <property type="term" value="P:cell division"/>
    <property type="evidence" value="ECO:0007669"/>
    <property type="project" value="UniProtKB-KW"/>
</dbReference>
<feature type="compositionally biased region" description="Basic and acidic residues" evidence="21">
    <location>
        <begin position="202"/>
        <end position="213"/>
    </location>
</feature>
<dbReference type="InterPro" id="IPR016491">
    <property type="entry name" value="Septin"/>
</dbReference>
<dbReference type="PRINTS" id="PR01740">
    <property type="entry name" value="SEPTIN2"/>
</dbReference>
<name>A0A4S2L3Y4_9HYME</name>
<feature type="domain" description="Septin-type G" evidence="23">
    <location>
        <begin position="311"/>
        <end position="583"/>
    </location>
</feature>
<keyword evidence="16" id="KW-0966">Cell projection</keyword>
<evidence type="ECO:0000256" key="4">
    <source>
        <dbReference type="ARBA" id="ARBA00004556"/>
    </source>
</evidence>
<evidence type="ECO:0000256" key="19">
    <source>
        <dbReference type="PROSITE-ProRule" id="PRU00176"/>
    </source>
</evidence>
<evidence type="ECO:0000256" key="6">
    <source>
        <dbReference type="ARBA" id="ARBA00013856"/>
    </source>
</evidence>
<feature type="region of interest" description="Disordered" evidence="21">
    <location>
        <begin position="99"/>
        <end position="265"/>
    </location>
</feature>
<evidence type="ECO:0000256" key="7">
    <source>
        <dbReference type="ARBA" id="ARBA00022475"/>
    </source>
</evidence>
<dbReference type="InterPro" id="IPR000504">
    <property type="entry name" value="RRM_dom"/>
</dbReference>
<dbReference type="InterPro" id="IPR030379">
    <property type="entry name" value="G_SEPTIN_dom"/>
</dbReference>
<feature type="compositionally biased region" description="Basic and acidic residues" evidence="21">
    <location>
        <begin position="596"/>
        <end position="607"/>
    </location>
</feature>
<dbReference type="Proteomes" id="UP000310200">
    <property type="component" value="Unassembled WGS sequence"/>
</dbReference>
<evidence type="ECO:0000313" key="25">
    <source>
        <dbReference type="Proteomes" id="UP000310200"/>
    </source>
</evidence>
<dbReference type="GO" id="GO:0032154">
    <property type="term" value="C:cleavage furrow"/>
    <property type="evidence" value="ECO:0007669"/>
    <property type="project" value="UniProtKB-SubCell"/>
</dbReference>
<dbReference type="Pfam" id="PF00076">
    <property type="entry name" value="RRM_1"/>
    <property type="match status" value="1"/>
</dbReference>
<dbReference type="Pfam" id="PF00735">
    <property type="entry name" value="Septin"/>
    <property type="match status" value="1"/>
</dbReference>
<feature type="compositionally biased region" description="Basic and acidic residues" evidence="21">
    <location>
        <begin position="126"/>
        <end position="162"/>
    </location>
</feature>
<dbReference type="PANTHER" id="PTHR18884">
    <property type="entry name" value="SEPTIN"/>
    <property type="match status" value="1"/>
</dbReference>
<keyword evidence="14" id="KW-0472">Membrane</keyword>
<keyword evidence="25" id="KW-1185">Reference proteome</keyword>
<keyword evidence="8" id="KW-0963">Cytoplasm</keyword>
<keyword evidence="13 20" id="KW-0342">GTP-binding</keyword>
<dbReference type="GO" id="GO:0060170">
    <property type="term" value="C:ciliary membrane"/>
    <property type="evidence" value="ECO:0007669"/>
    <property type="project" value="UniProtKB-SubCell"/>
</dbReference>
<evidence type="ECO:0000256" key="3">
    <source>
        <dbReference type="ARBA" id="ARBA00004309"/>
    </source>
</evidence>
<dbReference type="InterPro" id="IPR008113">
    <property type="entry name" value="Septin2"/>
</dbReference>
<feature type="compositionally biased region" description="Polar residues" evidence="21">
    <location>
        <begin position="182"/>
        <end position="191"/>
    </location>
</feature>
<dbReference type="FunFam" id="3.40.50.300:FF:000064">
    <property type="entry name" value="Septin 4"/>
    <property type="match status" value="1"/>
</dbReference>
<evidence type="ECO:0000256" key="9">
    <source>
        <dbReference type="ARBA" id="ARBA00022618"/>
    </source>
</evidence>
<evidence type="ECO:0000256" key="18">
    <source>
        <dbReference type="ARBA" id="ARBA00025462"/>
    </source>
</evidence>
<evidence type="ECO:0000256" key="8">
    <source>
        <dbReference type="ARBA" id="ARBA00022490"/>
    </source>
</evidence>
<comment type="similarity">
    <text evidence="20">Belongs to the TRAFAC class TrmE-Era-EngA-EngB-Septin-like GTPase superfamily. Septin GTPase family.</text>
</comment>
<feature type="compositionally biased region" description="Gly residues" evidence="21">
    <location>
        <begin position="112"/>
        <end position="125"/>
    </location>
</feature>
<evidence type="ECO:0000259" key="23">
    <source>
        <dbReference type="PROSITE" id="PS51719"/>
    </source>
</evidence>
<dbReference type="GO" id="GO:0030496">
    <property type="term" value="C:midbody"/>
    <property type="evidence" value="ECO:0007669"/>
    <property type="project" value="UniProtKB-SubCell"/>
</dbReference>
<dbReference type="AlphaFoldDB" id="A0A4S2L3Y4"/>
<dbReference type="GO" id="GO:0005819">
    <property type="term" value="C:spindle"/>
    <property type="evidence" value="ECO:0007669"/>
    <property type="project" value="UniProtKB-SubCell"/>
</dbReference>
<dbReference type="InterPro" id="IPR027417">
    <property type="entry name" value="P-loop_NTPase"/>
</dbReference>
<keyword evidence="17" id="KW-0131">Cell cycle</keyword>
<dbReference type="InterPro" id="IPR012677">
    <property type="entry name" value="Nucleotide-bd_a/b_plait_sf"/>
</dbReference>
<evidence type="ECO:0000256" key="1">
    <source>
        <dbReference type="ARBA" id="ARBA00004186"/>
    </source>
</evidence>
<feature type="compositionally biased region" description="Basic and acidic residues" evidence="21">
    <location>
        <begin position="254"/>
        <end position="265"/>
    </location>
</feature>
<keyword evidence="9" id="KW-0132">Cell division</keyword>
<keyword evidence="12 19" id="KW-0694">RNA-binding</keyword>
<keyword evidence="11" id="KW-0498">Mitosis</keyword>
<accession>A0A4S2L3Y4</accession>
<dbReference type="SUPFAM" id="SSF52540">
    <property type="entry name" value="P-loop containing nucleoside triphosphate hydrolases"/>
    <property type="match status" value="1"/>
</dbReference>
<dbReference type="InterPro" id="IPR035979">
    <property type="entry name" value="RBD_domain_sf"/>
</dbReference>
<evidence type="ECO:0000256" key="5">
    <source>
        <dbReference type="ARBA" id="ARBA00004626"/>
    </source>
</evidence>
<dbReference type="FunFam" id="3.30.70.330:FF:000414">
    <property type="entry name" value="Eukaryotic translation initiation factor 4H"/>
    <property type="match status" value="1"/>
</dbReference>
<feature type="compositionally biased region" description="Basic and acidic residues" evidence="21">
    <location>
        <begin position="99"/>
        <end position="110"/>
    </location>
</feature>
<organism evidence="24 25">
    <name type="scientific">Temnothorax longispinosus</name>
    <dbReference type="NCBI Taxonomy" id="300112"/>
    <lineage>
        <taxon>Eukaryota</taxon>
        <taxon>Metazoa</taxon>
        <taxon>Ecdysozoa</taxon>
        <taxon>Arthropoda</taxon>
        <taxon>Hexapoda</taxon>
        <taxon>Insecta</taxon>
        <taxon>Pterygota</taxon>
        <taxon>Neoptera</taxon>
        <taxon>Endopterygota</taxon>
        <taxon>Hymenoptera</taxon>
        <taxon>Apocrita</taxon>
        <taxon>Aculeata</taxon>
        <taxon>Formicoidea</taxon>
        <taxon>Formicidae</taxon>
        <taxon>Myrmicinae</taxon>
        <taxon>Temnothorax</taxon>
    </lineage>
</organism>
<dbReference type="Gene3D" id="3.40.50.300">
    <property type="entry name" value="P-loop containing nucleotide triphosphate hydrolases"/>
    <property type="match status" value="1"/>
</dbReference>
<dbReference type="EMBL" id="QBLH01000159">
    <property type="protein sequence ID" value="TGZ57360.1"/>
    <property type="molecule type" value="Genomic_DNA"/>
</dbReference>
<dbReference type="PROSITE" id="PS51719">
    <property type="entry name" value="G_SEPTIN"/>
    <property type="match status" value="1"/>
</dbReference>
<keyword evidence="7" id="KW-1003">Cell membrane</keyword>
<evidence type="ECO:0000256" key="10">
    <source>
        <dbReference type="ARBA" id="ARBA00022741"/>
    </source>
</evidence>
<evidence type="ECO:0000256" key="17">
    <source>
        <dbReference type="ARBA" id="ARBA00023306"/>
    </source>
</evidence>
<evidence type="ECO:0000256" key="12">
    <source>
        <dbReference type="ARBA" id="ARBA00022884"/>
    </source>
</evidence>
<dbReference type="Gene3D" id="3.30.70.330">
    <property type="match status" value="1"/>
</dbReference>
<dbReference type="SUPFAM" id="SSF54928">
    <property type="entry name" value="RNA-binding domain, RBD"/>
    <property type="match status" value="1"/>
</dbReference>
<keyword evidence="15" id="KW-0206">Cytoskeleton</keyword>
<evidence type="ECO:0000256" key="16">
    <source>
        <dbReference type="ARBA" id="ARBA00023273"/>
    </source>
</evidence>
<dbReference type="CDD" id="cd12401">
    <property type="entry name" value="RRM_eIF4H"/>
    <property type="match status" value="1"/>
</dbReference>
<dbReference type="CDD" id="cd01850">
    <property type="entry name" value="CDC_Septin"/>
    <property type="match status" value="1"/>
</dbReference>
<comment type="subcellular location">
    <subcellularLocation>
        <location evidence="3">Cell projection</location>
        <location evidence="3">Cilium membrane</location>
    </subcellularLocation>
    <subcellularLocation>
        <location evidence="5">Cleavage furrow</location>
    </subcellularLocation>
    <subcellularLocation>
        <location evidence="1">Cytoplasm</location>
        <location evidence="1">Cytoskeleton</location>
        <location evidence="1">Spindle</location>
    </subcellularLocation>
    <subcellularLocation>
        <location evidence="4">Cytoplasm</location>
        <location evidence="4">Perinuclear region</location>
    </subcellularLocation>
    <subcellularLocation>
        <location evidence="2">Midbody</location>
    </subcellularLocation>
</comment>
<evidence type="ECO:0000256" key="2">
    <source>
        <dbReference type="ARBA" id="ARBA00004214"/>
    </source>
</evidence>
<evidence type="ECO:0000256" key="14">
    <source>
        <dbReference type="ARBA" id="ARBA00023136"/>
    </source>
</evidence>
<comment type="function">
    <text evidence="18">Stimulates the RNA helicase activity of EIF4A in the translation initiation complex. Binds weakly mRNA.</text>
</comment>
<feature type="compositionally biased region" description="Polar residues" evidence="21">
    <location>
        <begin position="163"/>
        <end position="174"/>
    </location>
</feature>
<dbReference type="PROSITE" id="PS50102">
    <property type="entry name" value="RRM"/>
    <property type="match status" value="1"/>
</dbReference>
<evidence type="ECO:0000256" key="13">
    <source>
        <dbReference type="ARBA" id="ARBA00023134"/>
    </source>
</evidence>